<keyword evidence="3 5" id="KW-0408">Iron</keyword>
<reference evidence="8 9" key="1">
    <citation type="submission" date="2016-08" db="EMBL/GenBank/DDBJ databases">
        <authorList>
            <person name="Seilhamer J.J."/>
        </authorList>
    </citation>
    <scope>NUCLEOTIDE SEQUENCE [LARGE SCALE GENOMIC DNA]</scope>
    <source>
        <strain evidence="8 9">KT-27</strain>
    </source>
</reference>
<dbReference type="AlphaFoldDB" id="A0A2S3WFT4"/>
<dbReference type="PANTHER" id="PTHR33751:SF11">
    <property type="entry name" value="BLL4483 PROTEIN"/>
    <property type="match status" value="1"/>
</dbReference>
<name>A0A2S3WFT4_PSEPU</name>
<dbReference type="Gene3D" id="1.10.760.10">
    <property type="entry name" value="Cytochrome c-like domain"/>
    <property type="match status" value="2"/>
</dbReference>
<feature type="binding site" description="axial binding residue" evidence="5">
    <location>
        <position position="145"/>
    </location>
    <ligand>
        <name>heme c</name>
        <dbReference type="ChEBI" id="CHEBI:61717"/>
        <label>2</label>
    </ligand>
    <ligandPart>
        <name>Fe</name>
        <dbReference type="ChEBI" id="CHEBI:18248"/>
    </ligandPart>
</feature>
<dbReference type="Proteomes" id="UP000237194">
    <property type="component" value="Unassembled WGS sequence"/>
</dbReference>
<evidence type="ECO:0000256" key="4">
    <source>
        <dbReference type="PIRSR" id="PIRSR000005-1"/>
    </source>
</evidence>
<protein>
    <submittedName>
        <fullName evidence="8">Cytochrome C</fullName>
    </submittedName>
</protein>
<dbReference type="InterPro" id="IPR024167">
    <property type="entry name" value="Cytochrome_c4-like"/>
</dbReference>
<feature type="binding site" description="axial binding residue" evidence="5">
    <location>
        <position position="187"/>
    </location>
    <ligand>
        <name>heme c</name>
        <dbReference type="ChEBI" id="CHEBI:61717"/>
        <label>2</label>
    </ligand>
    <ligandPart>
        <name>Fe</name>
        <dbReference type="ChEBI" id="CHEBI:18248"/>
    </ligandPart>
</feature>
<evidence type="ECO:0000256" key="1">
    <source>
        <dbReference type="ARBA" id="ARBA00022617"/>
    </source>
</evidence>
<dbReference type="InterPro" id="IPR009056">
    <property type="entry name" value="Cyt_c-like_dom"/>
</dbReference>
<evidence type="ECO:0000313" key="8">
    <source>
        <dbReference type="EMBL" id="POF89806.1"/>
    </source>
</evidence>
<dbReference type="GO" id="GO:0005506">
    <property type="term" value="F:iron ion binding"/>
    <property type="evidence" value="ECO:0007669"/>
    <property type="project" value="InterPro"/>
</dbReference>
<comment type="caution">
    <text evidence="8">The sequence shown here is derived from an EMBL/GenBank/DDBJ whole genome shotgun (WGS) entry which is preliminary data.</text>
</comment>
<dbReference type="SUPFAM" id="SSF46626">
    <property type="entry name" value="Cytochrome c"/>
    <property type="match status" value="2"/>
</dbReference>
<evidence type="ECO:0000256" key="6">
    <source>
        <dbReference type="SAM" id="SignalP"/>
    </source>
</evidence>
<evidence type="ECO:0000256" key="2">
    <source>
        <dbReference type="ARBA" id="ARBA00022723"/>
    </source>
</evidence>
<dbReference type="PANTHER" id="PTHR33751">
    <property type="entry name" value="CBB3-TYPE CYTOCHROME C OXIDASE SUBUNIT FIXP"/>
    <property type="match status" value="1"/>
</dbReference>
<dbReference type="EMBL" id="MIND01000018">
    <property type="protein sequence ID" value="POF89806.1"/>
    <property type="molecule type" value="Genomic_DNA"/>
</dbReference>
<dbReference type="InterPro" id="IPR036909">
    <property type="entry name" value="Cyt_c-like_dom_sf"/>
</dbReference>
<dbReference type="GO" id="GO:0020037">
    <property type="term" value="F:heme binding"/>
    <property type="evidence" value="ECO:0007669"/>
    <property type="project" value="InterPro"/>
</dbReference>
<accession>A0A2S3WFT4</accession>
<feature type="binding site" description="covalent" evidence="4">
    <location>
        <position position="44"/>
    </location>
    <ligand>
        <name>heme c</name>
        <dbReference type="ChEBI" id="CHEBI:61717"/>
        <label>1</label>
    </ligand>
</feature>
<comment type="PTM">
    <text evidence="4">Binds 2 heme c groups covalently per subunit.</text>
</comment>
<dbReference type="GO" id="GO:0042597">
    <property type="term" value="C:periplasmic space"/>
    <property type="evidence" value="ECO:0007669"/>
    <property type="project" value="InterPro"/>
</dbReference>
<feature type="binding site" description="axial binding residue" evidence="5">
    <location>
        <position position="45"/>
    </location>
    <ligand>
        <name>heme c</name>
        <dbReference type="ChEBI" id="CHEBI:61717"/>
        <label>1</label>
    </ligand>
    <ligandPart>
        <name>Fe</name>
        <dbReference type="ChEBI" id="CHEBI:18248"/>
    </ligandPart>
</feature>
<evidence type="ECO:0000313" key="9">
    <source>
        <dbReference type="Proteomes" id="UP000237194"/>
    </source>
</evidence>
<keyword evidence="2 5" id="KW-0479">Metal-binding</keyword>
<feature type="binding site" description="covalent" evidence="4">
    <location>
        <position position="141"/>
    </location>
    <ligand>
        <name>heme c</name>
        <dbReference type="ChEBI" id="CHEBI:61717"/>
        <label>2</label>
    </ligand>
</feature>
<dbReference type="RefSeq" id="WP_103437818.1">
    <property type="nucleotide sequence ID" value="NZ_MIND01000018.1"/>
</dbReference>
<dbReference type="GO" id="GO:0009055">
    <property type="term" value="F:electron transfer activity"/>
    <property type="evidence" value="ECO:0007669"/>
    <property type="project" value="InterPro"/>
</dbReference>
<feature type="chain" id="PRO_5015609511" evidence="6">
    <location>
        <begin position="23"/>
        <end position="216"/>
    </location>
</feature>
<feature type="binding site" description="covalent" evidence="4">
    <location>
        <position position="144"/>
    </location>
    <ligand>
        <name>heme c</name>
        <dbReference type="ChEBI" id="CHEBI:61717"/>
        <label>2</label>
    </ligand>
</feature>
<evidence type="ECO:0000256" key="3">
    <source>
        <dbReference type="ARBA" id="ARBA00023004"/>
    </source>
</evidence>
<proteinExistence type="predicted"/>
<evidence type="ECO:0000259" key="7">
    <source>
        <dbReference type="PROSITE" id="PS51007"/>
    </source>
</evidence>
<dbReference type="PIRSF" id="PIRSF000005">
    <property type="entry name" value="Cytochrome_c4"/>
    <property type="match status" value="1"/>
</dbReference>
<gene>
    <name evidence="8" type="ORF">BGP80_18305</name>
</gene>
<feature type="signal peptide" evidence="6">
    <location>
        <begin position="1"/>
        <end position="22"/>
    </location>
</feature>
<evidence type="ECO:0000256" key="5">
    <source>
        <dbReference type="PIRSR" id="PIRSR000005-2"/>
    </source>
</evidence>
<dbReference type="InterPro" id="IPR050597">
    <property type="entry name" value="Cytochrome_c_Oxidase_Subunit"/>
</dbReference>
<feature type="binding site" description="covalent" evidence="4">
    <location>
        <position position="41"/>
    </location>
    <ligand>
        <name>heme c</name>
        <dbReference type="ChEBI" id="CHEBI:61717"/>
        <label>1</label>
    </ligand>
</feature>
<organism evidence="8 9">
    <name type="scientific">Pseudomonas putida</name>
    <name type="common">Arthrobacter siderocapsulatus</name>
    <dbReference type="NCBI Taxonomy" id="303"/>
    <lineage>
        <taxon>Bacteria</taxon>
        <taxon>Pseudomonadati</taxon>
        <taxon>Pseudomonadota</taxon>
        <taxon>Gammaproteobacteria</taxon>
        <taxon>Pseudomonadales</taxon>
        <taxon>Pseudomonadaceae</taxon>
        <taxon>Pseudomonas</taxon>
    </lineage>
</organism>
<sequence>MNPLSRFAISTALILAWPVAHAAEGQKIFTQGGANPAAMACLGCHGPDAKGIAAAGFPRLAGLSAGYLNKQLQDFRSGSRKQPVMEPLAKALSAQEAKAVSEYLASLPSAPASDLRRQQIATDPVSRLALYGDWDRQIPGCVQCHGPGGSGVGEHFPPLAGQPAAYLVAQLNAWRDGSRSNDPNQLMVGVAKAMTDAEITAVAEFFAHPLAQEVKP</sequence>
<feature type="domain" description="Cytochrome c" evidence="7">
    <location>
        <begin position="122"/>
        <end position="210"/>
    </location>
</feature>
<dbReference type="PROSITE" id="PS51007">
    <property type="entry name" value="CYTC"/>
    <property type="match status" value="2"/>
</dbReference>
<keyword evidence="6" id="KW-0732">Signal</keyword>
<reference evidence="8 9" key="2">
    <citation type="submission" date="2018-03" db="EMBL/GenBank/DDBJ databases">
        <title>Draft genome of Pseudomonas putida strain KT-27.</title>
        <authorList>
            <person name="Yoshizawa S."/>
            <person name="Khan N.H."/>
            <person name="Nishimura M."/>
            <person name="Chiura H.X."/>
            <person name="Ogura Y."/>
            <person name="Hayashi T."/>
            <person name="Kogure K."/>
        </authorList>
    </citation>
    <scope>NUCLEOTIDE SEQUENCE [LARGE SCALE GENOMIC DNA]</scope>
    <source>
        <strain evidence="8 9">KT-27</strain>
    </source>
</reference>
<keyword evidence="1 4" id="KW-0349">Heme</keyword>
<dbReference type="Pfam" id="PF00034">
    <property type="entry name" value="Cytochrom_C"/>
    <property type="match status" value="2"/>
</dbReference>
<feature type="binding site" description="axial binding residue" evidence="5">
    <location>
        <position position="85"/>
    </location>
    <ligand>
        <name>heme c</name>
        <dbReference type="ChEBI" id="CHEBI:61717"/>
        <label>1</label>
    </ligand>
    <ligandPart>
        <name>Fe</name>
        <dbReference type="ChEBI" id="CHEBI:18248"/>
    </ligandPart>
</feature>
<feature type="domain" description="Cytochrome c" evidence="7">
    <location>
        <begin position="20"/>
        <end position="108"/>
    </location>
</feature>